<keyword evidence="2" id="KW-1185">Reference proteome</keyword>
<accession>A0A158L519</accession>
<name>A0A158L519_9BURK</name>
<sequence>MVTICASSISAGAWPQFGNSKVATLPLLAAGPRLSMASTVLRASKSECSPRRMSTGHSI</sequence>
<protein>
    <submittedName>
        <fullName evidence="1">Uncharacterized protein</fullName>
    </submittedName>
</protein>
<reference evidence="1" key="1">
    <citation type="submission" date="2016-01" db="EMBL/GenBank/DDBJ databases">
        <authorList>
            <person name="Peeters C."/>
        </authorList>
    </citation>
    <scope>NUCLEOTIDE SEQUENCE [LARGE SCALE GENOMIC DNA]</scope>
    <source>
        <strain evidence="1">LMG 22940</strain>
    </source>
</reference>
<dbReference type="EMBL" id="FCON02000342">
    <property type="protein sequence ID" value="SAL87950.1"/>
    <property type="molecule type" value="Genomic_DNA"/>
</dbReference>
<dbReference type="Proteomes" id="UP000054770">
    <property type="component" value="Unassembled WGS sequence"/>
</dbReference>
<comment type="caution">
    <text evidence="1">The sequence shown here is derived from an EMBL/GenBank/DDBJ whole genome shotgun (WGS) entry which is preliminary data.</text>
</comment>
<dbReference type="AlphaFoldDB" id="A0A158L519"/>
<gene>
    <name evidence="1" type="ORF">AWB68_08600</name>
</gene>
<evidence type="ECO:0000313" key="2">
    <source>
        <dbReference type="Proteomes" id="UP000054770"/>
    </source>
</evidence>
<proteinExistence type="predicted"/>
<evidence type="ECO:0000313" key="1">
    <source>
        <dbReference type="EMBL" id="SAL87950.1"/>
    </source>
</evidence>
<organism evidence="1 2">
    <name type="scientific">Caballeronia choica</name>
    <dbReference type="NCBI Taxonomy" id="326476"/>
    <lineage>
        <taxon>Bacteria</taxon>
        <taxon>Pseudomonadati</taxon>
        <taxon>Pseudomonadota</taxon>
        <taxon>Betaproteobacteria</taxon>
        <taxon>Burkholderiales</taxon>
        <taxon>Burkholderiaceae</taxon>
        <taxon>Caballeronia</taxon>
    </lineage>
</organism>